<name>A0A820HML4_9BILA</name>
<dbReference type="AlphaFoldDB" id="A0A820HML4"/>
<feature type="region of interest" description="Disordered" evidence="1">
    <location>
        <begin position="1"/>
        <end position="20"/>
    </location>
</feature>
<feature type="compositionally biased region" description="Basic and acidic residues" evidence="1">
    <location>
        <begin position="1"/>
        <end position="12"/>
    </location>
</feature>
<gene>
    <name evidence="2" type="ORF">KXQ929_LOCUS45402</name>
</gene>
<feature type="non-terminal residue" evidence="2">
    <location>
        <position position="41"/>
    </location>
</feature>
<evidence type="ECO:0000256" key="1">
    <source>
        <dbReference type="SAM" id="MobiDB-lite"/>
    </source>
</evidence>
<evidence type="ECO:0000313" key="3">
    <source>
        <dbReference type="Proteomes" id="UP000663868"/>
    </source>
</evidence>
<evidence type="ECO:0000313" key="2">
    <source>
        <dbReference type="EMBL" id="CAF4298680.1"/>
    </source>
</evidence>
<organism evidence="2 3">
    <name type="scientific">Adineta steineri</name>
    <dbReference type="NCBI Taxonomy" id="433720"/>
    <lineage>
        <taxon>Eukaryota</taxon>
        <taxon>Metazoa</taxon>
        <taxon>Spiralia</taxon>
        <taxon>Gnathifera</taxon>
        <taxon>Rotifera</taxon>
        <taxon>Eurotatoria</taxon>
        <taxon>Bdelloidea</taxon>
        <taxon>Adinetida</taxon>
        <taxon>Adinetidae</taxon>
        <taxon>Adineta</taxon>
    </lineage>
</organism>
<dbReference type="EMBL" id="CAJOBB010013991">
    <property type="protein sequence ID" value="CAF4298680.1"/>
    <property type="molecule type" value="Genomic_DNA"/>
</dbReference>
<sequence length="41" mass="4885">MGIKEFFQRDNTKQTNNDDNTLIALGYKPELKREFQYLSAF</sequence>
<comment type="caution">
    <text evidence="2">The sequence shown here is derived from an EMBL/GenBank/DDBJ whole genome shotgun (WGS) entry which is preliminary data.</text>
</comment>
<reference evidence="2" key="1">
    <citation type="submission" date="2021-02" db="EMBL/GenBank/DDBJ databases">
        <authorList>
            <person name="Nowell W R."/>
        </authorList>
    </citation>
    <scope>NUCLEOTIDE SEQUENCE</scope>
</reference>
<proteinExistence type="predicted"/>
<accession>A0A820HML4</accession>
<protein>
    <submittedName>
        <fullName evidence="2">Uncharacterized protein</fullName>
    </submittedName>
</protein>
<dbReference type="Proteomes" id="UP000663868">
    <property type="component" value="Unassembled WGS sequence"/>
</dbReference>